<reference evidence="13 14" key="1">
    <citation type="submission" date="2015-06" db="EMBL/GenBank/DDBJ databases">
        <title>New insights into the roles of widespread benthic archaea in carbon and nitrogen cycling.</title>
        <authorList>
            <person name="Lazar C.S."/>
            <person name="Baker B.J."/>
            <person name="Seitz K.W."/>
            <person name="Hyde A.S."/>
            <person name="Dick G.J."/>
            <person name="Hinrichs K.-U."/>
            <person name="Teske A.P."/>
        </authorList>
    </citation>
    <scope>NUCLEOTIDE SEQUENCE [LARGE SCALE GENOMIC DNA]</scope>
    <source>
        <strain evidence="13">SG8-32-1</strain>
    </source>
</reference>
<accession>A0A0M0BTF2</accession>
<dbReference type="Pfam" id="PF13189">
    <property type="entry name" value="Cytidylate_kin2"/>
    <property type="match status" value="1"/>
</dbReference>
<dbReference type="InterPro" id="IPR011994">
    <property type="entry name" value="Cytidylate_kinase_dom"/>
</dbReference>
<dbReference type="CDD" id="cd02020">
    <property type="entry name" value="CMPK"/>
    <property type="match status" value="1"/>
</dbReference>
<organism evidence="13 14">
    <name type="scientific">miscellaneous Crenarchaeota group-1 archaeon SG8-32-1</name>
    <dbReference type="NCBI Taxonomy" id="1685124"/>
    <lineage>
        <taxon>Archaea</taxon>
        <taxon>Candidatus Bathyarchaeota</taxon>
        <taxon>MCG-1</taxon>
    </lineage>
</organism>
<dbReference type="GO" id="GO:0036431">
    <property type="term" value="F:dCMP kinase activity"/>
    <property type="evidence" value="ECO:0007669"/>
    <property type="project" value="InterPro"/>
</dbReference>
<dbReference type="GO" id="GO:0005524">
    <property type="term" value="F:ATP binding"/>
    <property type="evidence" value="ECO:0007669"/>
    <property type="project" value="UniProtKB-KW"/>
</dbReference>
<comment type="catalytic activity">
    <reaction evidence="12">
        <text>CMP + ATP = CDP + ADP</text>
        <dbReference type="Rhea" id="RHEA:11600"/>
        <dbReference type="ChEBI" id="CHEBI:30616"/>
        <dbReference type="ChEBI" id="CHEBI:58069"/>
        <dbReference type="ChEBI" id="CHEBI:60377"/>
        <dbReference type="ChEBI" id="CHEBI:456216"/>
        <dbReference type="EC" id="2.7.4.25"/>
    </reaction>
</comment>
<keyword evidence="6" id="KW-0808">Transferase</keyword>
<evidence type="ECO:0000313" key="13">
    <source>
        <dbReference type="EMBL" id="KON31734.1"/>
    </source>
</evidence>
<comment type="caution">
    <text evidence="13">The sequence shown here is derived from an EMBL/GenBank/DDBJ whole genome shotgun (WGS) entry which is preliminary data.</text>
</comment>
<comment type="catalytic activity">
    <reaction evidence="11">
        <text>dCMP + ATP = dCDP + ADP</text>
        <dbReference type="Rhea" id="RHEA:25094"/>
        <dbReference type="ChEBI" id="CHEBI:30616"/>
        <dbReference type="ChEBI" id="CHEBI:57566"/>
        <dbReference type="ChEBI" id="CHEBI:58593"/>
        <dbReference type="ChEBI" id="CHEBI:456216"/>
        <dbReference type="EC" id="2.7.4.25"/>
    </reaction>
</comment>
<dbReference type="AlphaFoldDB" id="A0A0M0BTF2"/>
<evidence type="ECO:0000256" key="10">
    <source>
        <dbReference type="ARBA" id="ARBA00031231"/>
    </source>
</evidence>
<dbReference type="NCBIfam" id="TIGR02173">
    <property type="entry name" value="cyt_kin_arch"/>
    <property type="match status" value="1"/>
</dbReference>
<evidence type="ECO:0000313" key="14">
    <source>
        <dbReference type="Proteomes" id="UP000037237"/>
    </source>
</evidence>
<dbReference type="InterPro" id="IPR011892">
    <property type="entry name" value="Cyt_kin_arch"/>
</dbReference>
<evidence type="ECO:0000256" key="12">
    <source>
        <dbReference type="ARBA" id="ARBA00048478"/>
    </source>
</evidence>
<dbReference type="SUPFAM" id="SSF52540">
    <property type="entry name" value="P-loop containing nucleoside triphosphate hydrolases"/>
    <property type="match status" value="1"/>
</dbReference>
<evidence type="ECO:0000256" key="9">
    <source>
        <dbReference type="ARBA" id="ARBA00022840"/>
    </source>
</evidence>
<sequence length="199" mass="22651">MKTPHNCEKKNVVICISGMTGSGKSTVAKKIATKYGFDYFSGGNALRVLAQEEGYHSDVTGWWESAEGLKFLEQRMTDPVFDKKIDEKLLDLAKKGNVVLDSWTMPWLLNDGFKVWLEASAKVRARRVVNRDSISIEEAVKALEEKDARTRQIYKSLYGFDLGYDLSPFNLVLSTDDLEPDEVFYAVYLVIDRIFFNNV</sequence>
<evidence type="ECO:0000256" key="6">
    <source>
        <dbReference type="ARBA" id="ARBA00022679"/>
    </source>
</evidence>
<evidence type="ECO:0000256" key="7">
    <source>
        <dbReference type="ARBA" id="ARBA00022741"/>
    </source>
</evidence>
<evidence type="ECO:0000256" key="1">
    <source>
        <dbReference type="ARBA" id="ARBA00004496"/>
    </source>
</evidence>
<dbReference type="EMBL" id="LFWU01000091">
    <property type="protein sequence ID" value="KON31734.1"/>
    <property type="molecule type" value="Genomic_DNA"/>
</dbReference>
<comment type="subcellular location">
    <subcellularLocation>
        <location evidence="1">Cytoplasm</location>
    </subcellularLocation>
</comment>
<keyword evidence="8" id="KW-0418">Kinase</keyword>
<keyword evidence="9" id="KW-0067">ATP-binding</keyword>
<dbReference type="EC" id="2.7.4.25" evidence="3"/>
<dbReference type="GO" id="GO:0036430">
    <property type="term" value="F:CMP kinase activity"/>
    <property type="evidence" value="ECO:0007669"/>
    <property type="project" value="RHEA"/>
</dbReference>
<evidence type="ECO:0000256" key="3">
    <source>
        <dbReference type="ARBA" id="ARBA00012906"/>
    </source>
</evidence>
<comment type="similarity">
    <text evidence="2">Belongs to the cytidylate kinase family. Type 2 subfamily.</text>
</comment>
<evidence type="ECO:0000256" key="11">
    <source>
        <dbReference type="ARBA" id="ARBA00047615"/>
    </source>
</evidence>
<dbReference type="Proteomes" id="UP000037237">
    <property type="component" value="Unassembled WGS sequence"/>
</dbReference>
<dbReference type="InterPro" id="IPR027417">
    <property type="entry name" value="P-loop_NTPase"/>
</dbReference>
<protein>
    <recommendedName>
        <fullName evidence="4">Cytidylate kinase</fullName>
        <ecNumber evidence="3">2.7.4.25</ecNumber>
    </recommendedName>
    <alternativeName>
        <fullName evidence="10">Cytidine monophosphate kinase</fullName>
    </alternativeName>
</protein>
<gene>
    <name evidence="13" type="ORF">AC477_03895</name>
</gene>
<evidence type="ECO:0000256" key="5">
    <source>
        <dbReference type="ARBA" id="ARBA00022490"/>
    </source>
</evidence>
<proteinExistence type="inferred from homology"/>
<evidence type="ECO:0000256" key="4">
    <source>
        <dbReference type="ARBA" id="ARBA00019140"/>
    </source>
</evidence>
<dbReference type="GO" id="GO:0005737">
    <property type="term" value="C:cytoplasm"/>
    <property type="evidence" value="ECO:0007669"/>
    <property type="project" value="UniProtKB-SubCell"/>
</dbReference>
<evidence type="ECO:0000256" key="2">
    <source>
        <dbReference type="ARBA" id="ARBA00011005"/>
    </source>
</evidence>
<keyword evidence="5" id="KW-0963">Cytoplasm</keyword>
<evidence type="ECO:0000256" key="8">
    <source>
        <dbReference type="ARBA" id="ARBA00022777"/>
    </source>
</evidence>
<name>A0A0M0BTF2_9ARCH</name>
<dbReference type="Gene3D" id="3.40.50.300">
    <property type="entry name" value="P-loop containing nucleotide triphosphate hydrolases"/>
    <property type="match status" value="1"/>
</dbReference>
<keyword evidence="7" id="KW-0547">Nucleotide-binding</keyword>